<evidence type="ECO:0000256" key="3">
    <source>
        <dbReference type="PIRSR" id="PIRSR017388-2"/>
    </source>
</evidence>
<organism evidence="5 6">
    <name type="scientific">Alicyclobacillus mengziensis</name>
    <dbReference type="NCBI Taxonomy" id="2931921"/>
    <lineage>
        <taxon>Bacteria</taxon>
        <taxon>Bacillati</taxon>
        <taxon>Bacillota</taxon>
        <taxon>Bacilli</taxon>
        <taxon>Bacillales</taxon>
        <taxon>Alicyclobacillaceae</taxon>
        <taxon>Alicyclobacillus</taxon>
    </lineage>
</organism>
<dbReference type="EMBL" id="CP071182">
    <property type="protein sequence ID" value="QSO48589.1"/>
    <property type="molecule type" value="Genomic_DNA"/>
</dbReference>
<name>A0A9X7Z722_9BACL</name>
<dbReference type="InterPro" id="IPR022742">
    <property type="entry name" value="Hydrolase_4"/>
</dbReference>
<keyword evidence="6" id="KW-1185">Reference proteome</keyword>
<dbReference type="InterPro" id="IPR050266">
    <property type="entry name" value="AB_hydrolase_sf"/>
</dbReference>
<feature type="binding site" evidence="3">
    <location>
        <position position="80"/>
    </location>
    <ligand>
        <name>substrate</name>
    </ligand>
</feature>
<dbReference type="InterPro" id="IPR029058">
    <property type="entry name" value="AB_hydrolase_fold"/>
</dbReference>
<dbReference type="PANTHER" id="PTHR43798">
    <property type="entry name" value="MONOACYLGLYCEROL LIPASE"/>
    <property type="match status" value="1"/>
</dbReference>
<dbReference type="PIRSF" id="PIRSF017388">
    <property type="entry name" value="Esterase_lipase"/>
    <property type="match status" value="1"/>
</dbReference>
<dbReference type="Gene3D" id="3.40.50.1820">
    <property type="entry name" value="alpha/beta hydrolase"/>
    <property type="match status" value="1"/>
</dbReference>
<evidence type="ECO:0000256" key="1">
    <source>
        <dbReference type="ARBA" id="ARBA00022801"/>
    </source>
</evidence>
<gene>
    <name evidence="5" type="ORF">JZ786_06310</name>
</gene>
<evidence type="ECO:0000259" key="4">
    <source>
        <dbReference type="Pfam" id="PF12146"/>
    </source>
</evidence>
<dbReference type="KEGG" id="afx:JZ786_06310"/>
<protein>
    <submittedName>
        <fullName evidence="5">Alpha/beta fold hydrolase</fullName>
    </submittedName>
</protein>
<dbReference type="Pfam" id="PF12146">
    <property type="entry name" value="Hydrolase_4"/>
    <property type="match status" value="1"/>
</dbReference>
<proteinExistence type="predicted"/>
<keyword evidence="1 5" id="KW-0378">Hydrolase</keyword>
<dbReference type="PANTHER" id="PTHR43798:SF31">
    <property type="entry name" value="AB HYDROLASE SUPERFAMILY PROTEIN YCLE"/>
    <property type="match status" value="1"/>
</dbReference>
<feature type="active site" description="Charge relay system" evidence="2">
    <location>
        <position position="178"/>
    </location>
</feature>
<dbReference type="SUPFAM" id="SSF53474">
    <property type="entry name" value="alpha/beta-Hydrolases"/>
    <property type="match status" value="1"/>
</dbReference>
<dbReference type="AlphaFoldDB" id="A0A9X7Z722"/>
<dbReference type="InterPro" id="IPR012354">
    <property type="entry name" value="Esterase_lipase"/>
</dbReference>
<dbReference type="RefSeq" id="WP_206657920.1">
    <property type="nucleotide sequence ID" value="NZ_CP071182.1"/>
</dbReference>
<evidence type="ECO:0000313" key="6">
    <source>
        <dbReference type="Proteomes" id="UP000663505"/>
    </source>
</evidence>
<dbReference type="GO" id="GO:0052689">
    <property type="term" value="F:carboxylic ester hydrolase activity"/>
    <property type="evidence" value="ECO:0007669"/>
    <property type="project" value="InterPro"/>
</dbReference>
<feature type="binding site" evidence="3">
    <location>
        <position position="12"/>
    </location>
    <ligand>
        <name>substrate</name>
    </ligand>
</feature>
<feature type="domain" description="Serine aminopeptidase S33" evidence="4">
    <location>
        <begin position="2"/>
        <end position="211"/>
    </location>
</feature>
<evidence type="ECO:0000313" key="5">
    <source>
        <dbReference type="EMBL" id="QSO48589.1"/>
    </source>
</evidence>
<feature type="active site" description="Nucleophile" evidence="2">
    <location>
        <position position="79"/>
    </location>
</feature>
<reference evidence="5 6" key="1">
    <citation type="submission" date="2021-02" db="EMBL/GenBank/DDBJ databases">
        <title>Alicyclobacillus curvatus sp. nov. and Alicyclobacillus mengziensis sp. nov., two acidophilic bacteria isolated from acid mine drainage.</title>
        <authorList>
            <person name="Huang Y."/>
        </authorList>
    </citation>
    <scope>NUCLEOTIDE SEQUENCE [LARGE SCALE GENOMIC DNA]</scope>
    <source>
        <strain evidence="5 6">S30H14</strain>
    </source>
</reference>
<dbReference type="Proteomes" id="UP000663505">
    <property type="component" value="Chromosome"/>
</dbReference>
<accession>A0A9X7Z722</accession>
<sequence>MAKGLCVLIHGFTGTPEELAPLADALYAEGYDVEIPVLPGHCGSKADLESATASQWLHSVEPVIEAGVVEGPVHLVGFSMGAMIAAVMAAKYPVASVTMLAPAVFYVGTKQLFRQIAGVIKESWDRGALASNYLKERIERVSQTPLRSVKQFRRIIQLGKAALSEIQQPVCIVQGVHDEVVEPRGATFVYHNVLSPDKELHWLNQSGHMLCYGPEYETLNQLLVDFLGRHPDTRNPLFNHAQAE</sequence>
<feature type="active site" description="Charge relay system" evidence="2">
    <location>
        <position position="208"/>
    </location>
</feature>
<dbReference type="GO" id="GO:0016020">
    <property type="term" value="C:membrane"/>
    <property type="evidence" value="ECO:0007669"/>
    <property type="project" value="TreeGrafter"/>
</dbReference>
<evidence type="ECO:0000256" key="2">
    <source>
        <dbReference type="PIRSR" id="PIRSR017388-1"/>
    </source>
</evidence>